<evidence type="ECO:0000313" key="2">
    <source>
        <dbReference type="Proteomes" id="UP000184485"/>
    </source>
</evidence>
<dbReference type="EMBL" id="FQUP01000006">
    <property type="protein sequence ID" value="SHG62082.1"/>
    <property type="molecule type" value="Genomic_DNA"/>
</dbReference>
<dbReference type="AlphaFoldDB" id="A0A1M5LAF2"/>
<evidence type="ECO:0000313" key="1">
    <source>
        <dbReference type="EMBL" id="SHG62082.1"/>
    </source>
</evidence>
<gene>
    <name evidence="1" type="ORF">SAMN02745157_4542</name>
</gene>
<proteinExistence type="predicted"/>
<reference evidence="1 2" key="1">
    <citation type="submission" date="2016-11" db="EMBL/GenBank/DDBJ databases">
        <authorList>
            <person name="Jaros S."/>
            <person name="Januszkiewicz K."/>
            <person name="Wedrychowicz H."/>
        </authorList>
    </citation>
    <scope>NUCLEOTIDE SEQUENCE [LARGE SCALE GENOMIC DNA]</scope>
    <source>
        <strain evidence="1 2">DSM 19436</strain>
    </source>
</reference>
<dbReference type="Proteomes" id="UP000184485">
    <property type="component" value="Unassembled WGS sequence"/>
</dbReference>
<organism evidence="1 2">
    <name type="scientific">Kaistia soli DSM 19436</name>
    <dbReference type="NCBI Taxonomy" id="1122133"/>
    <lineage>
        <taxon>Bacteria</taxon>
        <taxon>Pseudomonadati</taxon>
        <taxon>Pseudomonadota</taxon>
        <taxon>Alphaproteobacteria</taxon>
        <taxon>Hyphomicrobiales</taxon>
        <taxon>Kaistiaceae</taxon>
        <taxon>Kaistia</taxon>
    </lineage>
</organism>
<dbReference type="OrthoDB" id="9919127at2"/>
<accession>A0A1M5LAF2</accession>
<protein>
    <submittedName>
        <fullName evidence="1">Uncharacterized protein</fullName>
    </submittedName>
</protein>
<dbReference type="RefSeq" id="WP_073057756.1">
    <property type="nucleotide sequence ID" value="NZ_FQUP01000006.1"/>
</dbReference>
<keyword evidence="2" id="KW-1185">Reference proteome</keyword>
<sequence length="80" mass="9221">MNWAWNSSLKRYGIACFISSIPADPDGDGDSQQFFDELNQARDWAKRAIEGGRFKYLALWDGVSGTHWEWIEDFCEEPST</sequence>
<name>A0A1M5LAF2_9HYPH</name>